<dbReference type="AlphaFoldDB" id="A0A1R0F9G2"/>
<dbReference type="PANTHER" id="PTHR43648">
    <property type="entry name" value="ELECTRON TRANSFER FLAVOPROTEIN BETA SUBUNIT LYSINE METHYLTRANSFERASE"/>
    <property type="match status" value="1"/>
</dbReference>
<feature type="binding site" evidence="6">
    <location>
        <position position="134"/>
    </location>
    <ligand>
        <name>S-adenosyl-L-methionine</name>
        <dbReference type="ChEBI" id="CHEBI:59789"/>
    </ligand>
</feature>
<protein>
    <recommendedName>
        <fullName evidence="6">Ribosomal protein L11 methyltransferase</fullName>
        <shortName evidence="6">L11 Mtase</shortName>
        <ecNumber evidence="6">2.1.1.-</ecNumber>
    </recommendedName>
</protein>
<sequence length="288" mass="31502">MGQIRLHYKSPKREAEKQYELLDHAFEDDAFPLAITEIDEANGIYEVSLYVNETQKNSVLPRFAQVLGVNENKIEIEILPDIDWVSHSLEGLNPVRAGRFFVHGSHDRDKVKPGDLAIEIDAGQAFGTGHHGTTVGCLELIADVMEHEKPQNALDLGTGSGILAIGIALIKPIRILATDIDPIAIKVAKENFALNGVAKTITAITATGLDDEEIKKRSPFDIIVANILANPLIELAPQMVPALKKGGSIVLSGILEEQHDRVVKAFEAEGAKYIKTLHHEGWVAIHLK</sequence>
<evidence type="ECO:0000256" key="4">
    <source>
        <dbReference type="ARBA" id="ARBA00022679"/>
    </source>
</evidence>
<feature type="binding site" evidence="6">
    <location>
        <position position="179"/>
    </location>
    <ligand>
        <name>S-adenosyl-L-methionine</name>
        <dbReference type="ChEBI" id="CHEBI:59789"/>
    </ligand>
</feature>
<keyword evidence="3 6" id="KW-0489">Methyltransferase</keyword>
<gene>
    <name evidence="6" type="primary">prmA</name>
    <name evidence="7" type="ORF">PEB0149_010560</name>
</gene>
<feature type="binding site" evidence="6">
    <location>
        <position position="226"/>
    </location>
    <ligand>
        <name>S-adenosyl-L-methionine</name>
        <dbReference type="ChEBI" id="CHEBI:59789"/>
    </ligand>
</feature>
<reference evidence="7 8" key="1">
    <citation type="submission" date="2016-12" db="EMBL/GenBank/DDBJ databases">
        <title>Comparative genomics of Bartonella apis.</title>
        <authorList>
            <person name="Engel P."/>
        </authorList>
    </citation>
    <scope>NUCLEOTIDE SEQUENCE [LARGE SCALE GENOMIC DNA]</scope>
    <source>
        <strain evidence="7 8">PEB0149</strain>
    </source>
</reference>
<dbReference type="SUPFAM" id="SSF53335">
    <property type="entry name" value="S-adenosyl-L-methionine-dependent methyltransferases"/>
    <property type="match status" value="1"/>
</dbReference>
<name>A0A1R0F9G2_9HYPH</name>
<evidence type="ECO:0000256" key="1">
    <source>
        <dbReference type="ARBA" id="ARBA00009741"/>
    </source>
</evidence>
<organism evidence="7 8">
    <name type="scientific">Bartonella apis</name>
    <dbReference type="NCBI Taxonomy" id="1686310"/>
    <lineage>
        <taxon>Bacteria</taxon>
        <taxon>Pseudomonadati</taxon>
        <taxon>Pseudomonadota</taxon>
        <taxon>Alphaproteobacteria</taxon>
        <taxon>Hyphomicrobiales</taxon>
        <taxon>Bartonellaceae</taxon>
        <taxon>Bartonella</taxon>
    </lineage>
</organism>
<evidence type="ECO:0000313" key="8">
    <source>
        <dbReference type="Proteomes" id="UP000187344"/>
    </source>
</evidence>
<keyword evidence="2 6" id="KW-0963">Cytoplasm</keyword>
<keyword evidence="8" id="KW-1185">Reference proteome</keyword>
<proteinExistence type="inferred from homology"/>
<accession>A0A1R0F9G2</accession>
<comment type="caution">
    <text evidence="7">The sequence shown here is derived from an EMBL/GenBank/DDBJ whole genome shotgun (WGS) entry which is preliminary data.</text>
</comment>
<evidence type="ECO:0000256" key="3">
    <source>
        <dbReference type="ARBA" id="ARBA00022603"/>
    </source>
</evidence>
<dbReference type="GO" id="GO:0032259">
    <property type="term" value="P:methylation"/>
    <property type="evidence" value="ECO:0007669"/>
    <property type="project" value="UniProtKB-KW"/>
</dbReference>
<dbReference type="PANTHER" id="PTHR43648:SF1">
    <property type="entry name" value="ELECTRON TRANSFER FLAVOPROTEIN BETA SUBUNIT LYSINE METHYLTRANSFERASE"/>
    <property type="match status" value="1"/>
</dbReference>
<comment type="function">
    <text evidence="6">Methylates ribosomal protein L11.</text>
</comment>
<evidence type="ECO:0000313" key="7">
    <source>
        <dbReference type="EMBL" id="OLY43624.1"/>
    </source>
</evidence>
<dbReference type="GO" id="GO:0005840">
    <property type="term" value="C:ribosome"/>
    <property type="evidence" value="ECO:0007669"/>
    <property type="project" value="UniProtKB-KW"/>
</dbReference>
<dbReference type="EC" id="2.1.1.-" evidence="6"/>
<dbReference type="GO" id="GO:0005737">
    <property type="term" value="C:cytoplasm"/>
    <property type="evidence" value="ECO:0007669"/>
    <property type="project" value="UniProtKB-SubCell"/>
</dbReference>
<dbReference type="InterPro" id="IPR029063">
    <property type="entry name" value="SAM-dependent_MTases_sf"/>
</dbReference>
<dbReference type="HAMAP" id="MF_00735">
    <property type="entry name" value="Methyltr_PrmA"/>
    <property type="match status" value="1"/>
</dbReference>
<dbReference type="GO" id="GO:0016279">
    <property type="term" value="F:protein-lysine N-methyltransferase activity"/>
    <property type="evidence" value="ECO:0007669"/>
    <property type="project" value="RHEA"/>
</dbReference>
<dbReference type="Pfam" id="PF06325">
    <property type="entry name" value="PrmA"/>
    <property type="match status" value="1"/>
</dbReference>
<comment type="similarity">
    <text evidence="1 6">Belongs to the methyltransferase superfamily. PrmA family.</text>
</comment>
<keyword evidence="4 6" id="KW-0808">Transferase</keyword>
<dbReference type="NCBIfam" id="NF001784">
    <property type="entry name" value="PRK00517.2-1"/>
    <property type="match status" value="1"/>
</dbReference>
<dbReference type="Gene3D" id="3.40.50.150">
    <property type="entry name" value="Vaccinia Virus protein VP39"/>
    <property type="match status" value="1"/>
</dbReference>
<feature type="binding site" evidence="6">
    <location>
        <position position="157"/>
    </location>
    <ligand>
        <name>S-adenosyl-L-methionine</name>
        <dbReference type="ChEBI" id="CHEBI:59789"/>
    </ligand>
</feature>
<comment type="subcellular location">
    <subcellularLocation>
        <location evidence="6">Cytoplasm</location>
    </subcellularLocation>
</comment>
<dbReference type="Proteomes" id="UP000187344">
    <property type="component" value="Unassembled WGS sequence"/>
</dbReference>
<comment type="catalytic activity">
    <reaction evidence="6">
        <text>L-lysyl-[protein] + 3 S-adenosyl-L-methionine = N(6),N(6),N(6)-trimethyl-L-lysyl-[protein] + 3 S-adenosyl-L-homocysteine + 3 H(+)</text>
        <dbReference type="Rhea" id="RHEA:54192"/>
        <dbReference type="Rhea" id="RHEA-COMP:9752"/>
        <dbReference type="Rhea" id="RHEA-COMP:13826"/>
        <dbReference type="ChEBI" id="CHEBI:15378"/>
        <dbReference type="ChEBI" id="CHEBI:29969"/>
        <dbReference type="ChEBI" id="CHEBI:57856"/>
        <dbReference type="ChEBI" id="CHEBI:59789"/>
        <dbReference type="ChEBI" id="CHEBI:61961"/>
    </reaction>
</comment>
<dbReference type="CDD" id="cd02440">
    <property type="entry name" value="AdoMet_MTases"/>
    <property type="match status" value="1"/>
</dbReference>
<dbReference type="PIRSF" id="PIRSF000401">
    <property type="entry name" value="RPL11_MTase"/>
    <property type="match status" value="1"/>
</dbReference>
<evidence type="ECO:0000256" key="5">
    <source>
        <dbReference type="ARBA" id="ARBA00022691"/>
    </source>
</evidence>
<evidence type="ECO:0000256" key="6">
    <source>
        <dbReference type="HAMAP-Rule" id="MF_00735"/>
    </source>
</evidence>
<keyword evidence="7" id="KW-0689">Ribosomal protein</keyword>
<dbReference type="EMBL" id="LXYT01000001">
    <property type="protein sequence ID" value="OLY43624.1"/>
    <property type="molecule type" value="Genomic_DNA"/>
</dbReference>
<dbReference type="InterPro" id="IPR004498">
    <property type="entry name" value="Ribosomal_PrmA_MeTrfase"/>
</dbReference>
<dbReference type="InterPro" id="IPR050078">
    <property type="entry name" value="Ribosomal_L11_MeTrfase_PrmA"/>
</dbReference>
<evidence type="ECO:0000256" key="2">
    <source>
        <dbReference type="ARBA" id="ARBA00022490"/>
    </source>
</evidence>
<keyword evidence="5 6" id="KW-0949">S-adenosyl-L-methionine</keyword>
<keyword evidence="7" id="KW-0687">Ribonucleoprotein</keyword>